<organism evidence="2 3">
    <name type="scientific">Roseovarius mucosus DSM 17069</name>
    <dbReference type="NCBI Taxonomy" id="1288298"/>
    <lineage>
        <taxon>Bacteria</taxon>
        <taxon>Pseudomonadati</taxon>
        <taxon>Pseudomonadota</taxon>
        <taxon>Alphaproteobacteria</taxon>
        <taxon>Rhodobacterales</taxon>
        <taxon>Roseobacteraceae</taxon>
        <taxon>Roseovarius</taxon>
    </lineage>
</organism>
<dbReference type="EMBL" id="AONH01000013">
    <property type="protein sequence ID" value="KGM87840.1"/>
    <property type="molecule type" value="Genomic_DNA"/>
</dbReference>
<feature type="region of interest" description="Disordered" evidence="1">
    <location>
        <begin position="1"/>
        <end position="22"/>
    </location>
</feature>
<accession>A0A0A0HKX8</accession>
<dbReference type="HOGENOM" id="CLU_663712_0_0_5"/>
<comment type="caution">
    <text evidence="2">The sequence shown here is derived from an EMBL/GenBank/DDBJ whole genome shotgun (WGS) entry which is preliminary data.</text>
</comment>
<dbReference type="OrthoDB" id="9805366at2"/>
<proteinExistence type="predicted"/>
<dbReference type="eggNOG" id="COG1819">
    <property type="taxonomic scope" value="Bacteria"/>
</dbReference>
<evidence type="ECO:0000313" key="2">
    <source>
        <dbReference type="EMBL" id="KGM87840.1"/>
    </source>
</evidence>
<dbReference type="PATRIC" id="fig|1288298.3.peg.2592"/>
<evidence type="ECO:0000256" key="1">
    <source>
        <dbReference type="SAM" id="MobiDB-lite"/>
    </source>
</evidence>
<name>A0A0A0HKX8_9RHOB</name>
<dbReference type="GO" id="GO:0008194">
    <property type="term" value="F:UDP-glycosyltransferase activity"/>
    <property type="evidence" value="ECO:0007669"/>
    <property type="project" value="InterPro"/>
</dbReference>
<evidence type="ECO:0000313" key="3">
    <source>
        <dbReference type="Proteomes" id="UP000030021"/>
    </source>
</evidence>
<reference evidence="2 3" key="1">
    <citation type="submission" date="2013-01" db="EMBL/GenBank/DDBJ databases">
        <authorList>
            <person name="Fiebig A."/>
            <person name="Goeker M."/>
            <person name="Klenk H.-P.P."/>
        </authorList>
    </citation>
    <scope>NUCLEOTIDE SEQUENCE [LARGE SCALE GENOMIC DNA]</scope>
    <source>
        <strain evidence="2 3">DSM 17069</strain>
    </source>
</reference>
<gene>
    <name evidence="2" type="ORF">rosmuc_02579</name>
</gene>
<sequence length="414" mass="45978">MRNTLSKPKTGPGMLTRQPQRMSGSSSIKVLFLVSSAYGHMDFGGLGFLRLSQKLEAEGHSCVWISCGDQVTRLRAHGCEVEEERLLNQLSLMQMRQIEDLEKNHALREDIIAALGRVRQRMAQHRPDVVFIDRLLVGAGLAAAQLDLPYAAMGTPGGYWRFFLSPAQGRVNIHPSPEPIQEYRDLGERLKEELGWQKGGLDSGWLRSPHLNAQFLPARFYEHINDPASISIYNHTTPAPALEVRRIGVSFGNQGRKESLMRQTEALISDIPQGQGVSLFLGNDRDLYAHFQSLSQGKDVDLHRWTDFNAVMPGLSSFLFLGGVGTIWHCLQNTVPMIVAPGFIGDQLENARRLAALGLGVHMAEDRPVEEITAIVQSVATDAEMRERLAQARDPSSFSHTMDSVFEQICDLAG</sequence>
<dbReference type="InterPro" id="IPR002213">
    <property type="entry name" value="UDP_glucos_trans"/>
</dbReference>
<dbReference type="Gene3D" id="3.40.50.2000">
    <property type="entry name" value="Glycogen Phosphorylase B"/>
    <property type="match status" value="2"/>
</dbReference>
<dbReference type="Proteomes" id="UP000030021">
    <property type="component" value="Unassembled WGS sequence"/>
</dbReference>
<protein>
    <submittedName>
        <fullName evidence="2">Uncharacterized protein</fullName>
    </submittedName>
</protein>
<dbReference type="Pfam" id="PF00201">
    <property type="entry name" value="UDPGT"/>
    <property type="match status" value="1"/>
</dbReference>
<dbReference type="AlphaFoldDB" id="A0A0A0HKX8"/>
<dbReference type="SUPFAM" id="SSF53756">
    <property type="entry name" value="UDP-Glycosyltransferase/glycogen phosphorylase"/>
    <property type="match status" value="1"/>
</dbReference>
<dbReference type="STRING" id="215743.ROSMUCSMR3_00439"/>